<dbReference type="RefSeq" id="WP_343937211.1">
    <property type="nucleotide sequence ID" value="NZ_BAAABU010000018.1"/>
</dbReference>
<evidence type="ECO:0000313" key="5">
    <source>
        <dbReference type="Proteomes" id="UP001500416"/>
    </source>
</evidence>
<dbReference type="PANTHER" id="PTHR30303:SF0">
    <property type="entry name" value="CARBAMOYL DEHYDRATASE HYPE"/>
    <property type="match status" value="1"/>
</dbReference>
<comment type="similarity">
    <text evidence="1">Belongs to the HypE family.</text>
</comment>
<dbReference type="Proteomes" id="UP001500416">
    <property type="component" value="Unassembled WGS sequence"/>
</dbReference>
<dbReference type="InterPro" id="IPR011854">
    <property type="entry name" value="HypE"/>
</dbReference>
<dbReference type="CDD" id="cd02197">
    <property type="entry name" value="HypE"/>
    <property type="match status" value="1"/>
</dbReference>
<comment type="caution">
    <text evidence="4">The sequence shown here is derived from an EMBL/GenBank/DDBJ whole genome shotgun (WGS) entry which is preliminary data.</text>
</comment>
<dbReference type="EMBL" id="BAAABU010000018">
    <property type="protein sequence ID" value="GAA0250971.1"/>
    <property type="molecule type" value="Genomic_DNA"/>
</dbReference>
<dbReference type="Pfam" id="PF00586">
    <property type="entry name" value="AIRS"/>
    <property type="match status" value="1"/>
</dbReference>
<dbReference type="SUPFAM" id="SSF56042">
    <property type="entry name" value="PurM C-terminal domain-like"/>
    <property type="match status" value="1"/>
</dbReference>
<dbReference type="PIRSF" id="PIRSF005644">
    <property type="entry name" value="Hdrgns_mtr_HypE"/>
    <property type="match status" value="1"/>
</dbReference>
<dbReference type="Gene3D" id="3.30.1330.10">
    <property type="entry name" value="PurM-like, N-terminal domain"/>
    <property type="match status" value="1"/>
</dbReference>
<dbReference type="NCBIfam" id="TIGR02124">
    <property type="entry name" value="hypE"/>
    <property type="match status" value="1"/>
</dbReference>
<proteinExistence type="inferred from homology"/>
<gene>
    <name evidence="4" type="primary">hypE</name>
    <name evidence="4" type="ORF">GCM10010492_59050</name>
</gene>
<reference evidence="4 5" key="1">
    <citation type="journal article" date="2019" name="Int. J. Syst. Evol. Microbiol.">
        <title>The Global Catalogue of Microorganisms (GCM) 10K type strain sequencing project: providing services to taxonomists for standard genome sequencing and annotation.</title>
        <authorList>
            <consortium name="The Broad Institute Genomics Platform"/>
            <consortium name="The Broad Institute Genome Sequencing Center for Infectious Disease"/>
            <person name="Wu L."/>
            <person name="Ma J."/>
        </authorList>
    </citation>
    <scope>NUCLEOTIDE SEQUENCE [LARGE SCALE GENOMIC DNA]</scope>
    <source>
        <strain evidence="4 5">JCM 3380</strain>
    </source>
</reference>
<organism evidence="4 5">
    <name type="scientific">Saccharothrix mutabilis subsp. mutabilis</name>
    <dbReference type="NCBI Taxonomy" id="66855"/>
    <lineage>
        <taxon>Bacteria</taxon>
        <taxon>Bacillati</taxon>
        <taxon>Actinomycetota</taxon>
        <taxon>Actinomycetes</taxon>
        <taxon>Pseudonocardiales</taxon>
        <taxon>Pseudonocardiaceae</taxon>
        <taxon>Saccharothrix</taxon>
    </lineage>
</organism>
<accession>A0ABN0UHN9</accession>
<evidence type="ECO:0000313" key="4">
    <source>
        <dbReference type="EMBL" id="GAA0250971.1"/>
    </source>
</evidence>
<dbReference type="Gene3D" id="3.90.650.10">
    <property type="entry name" value="PurM-like C-terminal domain"/>
    <property type="match status" value="1"/>
</dbReference>
<dbReference type="InterPro" id="IPR016188">
    <property type="entry name" value="PurM-like_N"/>
</dbReference>
<dbReference type="InterPro" id="IPR010918">
    <property type="entry name" value="PurM-like_C_dom"/>
</dbReference>
<keyword evidence="5" id="KW-1185">Reference proteome</keyword>
<dbReference type="Pfam" id="PF02769">
    <property type="entry name" value="AIRS_C"/>
    <property type="match status" value="1"/>
</dbReference>
<dbReference type="InterPro" id="IPR036676">
    <property type="entry name" value="PurM-like_C_sf"/>
</dbReference>
<dbReference type="SUPFAM" id="SSF55326">
    <property type="entry name" value="PurM N-terminal domain-like"/>
    <property type="match status" value="1"/>
</dbReference>
<evidence type="ECO:0000259" key="2">
    <source>
        <dbReference type="Pfam" id="PF00586"/>
    </source>
</evidence>
<protein>
    <submittedName>
        <fullName evidence="4">Hydrogenase expression/formation protein HypE</fullName>
    </submittedName>
</protein>
<feature type="domain" description="PurM-like C-terminal" evidence="3">
    <location>
        <begin position="180"/>
        <end position="332"/>
    </location>
</feature>
<dbReference type="PANTHER" id="PTHR30303">
    <property type="entry name" value="HYDROGENASE ISOENZYMES FORMATION PROTEIN HYPE"/>
    <property type="match status" value="1"/>
</dbReference>
<evidence type="ECO:0000259" key="3">
    <source>
        <dbReference type="Pfam" id="PF02769"/>
    </source>
</evidence>
<name>A0ABN0UHN9_9PSEU</name>
<evidence type="ECO:0000256" key="1">
    <source>
        <dbReference type="ARBA" id="ARBA00006243"/>
    </source>
</evidence>
<sequence length="355" mass="35936">MTTCPLPHEETERVLLGHGSGGRLMAELIDQVIARELGTRGPLEDAAVLTAADVGPGGDPVLGPGADLVLSTDGFVVTPRFFPGGDIGSLAVHGTVNDLAMRGARPIALALAFVVEEGLPVEELRLVTRSAAKAAQDVGVPVVTGDTKVVGRGAADGLYVTTTGLGVRLPGARPSAAAGRVGDVVLLSGPIGAHGTAILSAREGLGFEAEIASDSRPLHRLVAAMLDAGGEDVHVLRDPTRGGLASALNELAAASGVAVEVVEDDVPVPRAVAAACELLGLDPFHVANEGCLVAFVAPRSAPDVLAAMRARPEGAGARAVGRVVDGPAGRVTARTLIGSTRIVDMLIGEQLPRIC</sequence>
<dbReference type="InterPro" id="IPR036921">
    <property type="entry name" value="PurM-like_N_sf"/>
</dbReference>
<feature type="domain" description="PurM-like N-terminal" evidence="2">
    <location>
        <begin position="44"/>
        <end position="167"/>
    </location>
</feature>